<dbReference type="PROSITE" id="PS50111">
    <property type="entry name" value="CHEMOTAXIS_TRANSDUC_2"/>
    <property type="match status" value="1"/>
</dbReference>
<dbReference type="Gene3D" id="1.10.287.950">
    <property type="entry name" value="Methyl-accepting chemotaxis protein"/>
    <property type="match status" value="1"/>
</dbReference>
<comment type="caution">
    <text evidence="10">The sequence shown here is derived from an EMBL/GenBank/DDBJ whole genome shotgun (WGS) entry which is preliminary data.</text>
</comment>
<reference evidence="10 11" key="1">
    <citation type="submission" date="2018-10" db="EMBL/GenBank/DDBJ databases">
        <title>Isolation, diversity and antifungal activity of actinobacteria from wheat.</title>
        <authorList>
            <person name="Han C."/>
        </authorList>
    </citation>
    <scope>NUCLEOTIDE SEQUENCE [LARGE SCALE GENOMIC DNA]</scope>
    <source>
        <strain evidence="10 11">NEAU-YY56</strain>
    </source>
</reference>
<gene>
    <name evidence="10" type="ORF">EBM89_20380</name>
</gene>
<dbReference type="AlphaFoldDB" id="A0A3M2IP21"/>
<evidence type="ECO:0000256" key="2">
    <source>
        <dbReference type="ARBA" id="ARBA00022989"/>
    </source>
</evidence>
<dbReference type="SUPFAM" id="SSF58104">
    <property type="entry name" value="Methyl-accepting chemotaxis protein (MCP) signaling domain"/>
    <property type="match status" value="1"/>
</dbReference>
<feature type="transmembrane region" description="Helical" evidence="7">
    <location>
        <begin position="51"/>
        <end position="74"/>
    </location>
</feature>
<dbReference type="Pfam" id="PF00672">
    <property type="entry name" value="HAMP"/>
    <property type="match status" value="1"/>
</dbReference>
<evidence type="ECO:0000256" key="6">
    <source>
        <dbReference type="SAM" id="MobiDB-lite"/>
    </source>
</evidence>
<dbReference type="PANTHER" id="PTHR32089:SF112">
    <property type="entry name" value="LYSOZYME-LIKE PROTEIN-RELATED"/>
    <property type="match status" value="1"/>
</dbReference>
<evidence type="ECO:0000256" key="7">
    <source>
        <dbReference type="SAM" id="Phobius"/>
    </source>
</evidence>
<dbReference type="PANTHER" id="PTHR32089">
    <property type="entry name" value="METHYL-ACCEPTING CHEMOTAXIS PROTEIN MCPB"/>
    <property type="match status" value="1"/>
</dbReference>
<dbReference type="GO" id="GO:0006935">
    <property type="term" value="P:chemotaxis"/>
    <property type="evidence" value="ECO:0007669"/>
    <property type="project" value="InterPro"/>
</dbReference>
<dbReference type="GO" id="GO:0016020">
    <property type="term" value="C:membrane"/>
    <property type="evidence" value="ECO:0007669"/>
    <property type="project" value="InterPro"/>
</dbReference>
<evidence type="ECO:0000259" key="9">
    <source>
        <dbReference type="PROSITE" id="PS50885"/>
    </source>
</evidence>
<dbReference type="PRINTS" id="PR00260">
    <property type="entry name" value="CHEMTRNSDUCR"/>
</dbReference>
<evidence type="ECO:0000256" key="5">
    <source>
        <dbReference type="PROSITE-ProRule" id="PRU00284"/>
    </source>
</evidence>
<dbReference type="PROSITE" id="PS50885">
    <property type="entry name" value="HAMP"/>
    <property type="match status" value="1"/>
</dbReference>
<dbReference type="SMART" id="SM00304">
    <property type="entry name" value="HAMP"/>
    <property type="match status" value="1"/>
</dbReference>
<dbReference type="Proteomes" id="UP000269289">
    <property type="component" value="Unassembled WGS sequence"/>
</dbReference>
<organism evidence="10 11">
    <name type="scientific">Cellulomonas triticagri</name>
    <dbReference type="NCBI Taxonomy" id="2483352"/>
    <lineage>
        <taxon>Bacteria</taxon>
        <taxon>Bacillati</taxon>
        <taxon>Actinomycetota</taxon>
        <taxon>Actinomycetes</taxon>
        <taxon>Micrococcales</taxon>
        <taxon>Cellulomonadaceae</taxon>
        <taxon>Cellulomonas</taxon>
    </lineage>
</organism>
<dbReference type="Pfam" id="PF00015">
    <property type="entry name" value="MCPsignal"/>
    <property type="match status" value="1"/>
</dbReference>
<dbReference type="InterPro" id="IPR003660">
    <property type="entry name" value="HAMP_dom"/>
</dbReference>
<sequence length="567" mass="58326">MPDRVPRTIGPGTRRCRGHLPQRGGPPVPTTTSSSSSLLGRVRDLGVSTRIAAAVLIAAAVGVAVGIVGISALARTNSATTAMYEQSFVGLQDAATMRRAMVQMRLDLTNHALSTDPATMERMEERVAAAEAELREALTAYGDLDLAAPERAALDDFTAGLEQYVQVRDTEMLPASRAHDTDLFAEIRDTDAQPAIDAMTTAVTTLVDHEEKAAAAAAAQAEQGYRSSRTTVVVVLAVGITAAVALGLLVARSIVGGLRRVHAVADALERGDLTVTADLAARDEVGRMGAALDSAVGRLREVIGTIDESSTSLASAAEEMSATSGQIAATADQTAAQAGVVSAAAEQVSRNVQTVAAGSVQMSASIEEIARSASRAAEVAGQGVHAVGDTTATMSRLDESSKEIGNVVKLITSIAEQTNLLALNATIEAARAGEAGKGFAVVAGEVKELAQETAKATDDIARRVESIQADTGGAVAAIEQVAAIITQINDFQLSISSAVEEQTATTSEMNRNVTEAATGSGEIAQNIAVVAGAADLTTQGAAESRTAVGSLAQMSTELRELVGQFRV</sequence>
<name>A0A3M2IP21_9CELL</name>
<protein>
    <submittedName>
        <fullName evidence="10">Methyl-accepting chemotaxis protein</fullName>
    </submittedName>
</protein>
<dbReference type="InterPro" id="IPR004089">
    <property type="entry name" value="MCPsignal_dom"/>
</dbReference>
<keyword evidence="3 5" id="KW-0807">Transducer</keyword>
<dbReference type="InterPro" id="IPR004090">
    <property type="entry name" value="Chemotax_Me-accpt_rcpt"/>
</dbReference>
<dbReference type="Pfam" id="PF12729">
    <property type="entry name" value="4HB_MCP_1"/>
    <property type="match status" value="1"/>
</dbReference>
<feature type="transmembrane region" description="Helical" evidence="7">
    <location>
        <begin position="232"/>
        <end position="251"/>
    </location>
</feature>
<dbReference type="OrthoDB" id="1115140at2"/>
<dbReference type="EMBL" id="RFFI01000228">
    <property type="protein sequence ID" value="RMI02034.1"/>
    <property type="molecule type" value="Genomic_DNA"/>
</dbReference>
<comment type="similarity">
    <text evidence="4">Belongs to the methyl-accepting chemotaxis (MCP) protein family.</text>
</comment>
<dbReference type="GO" id="GO:0007165">
    <property type="term" value="P:signal transduction"/>
    <property type="evidence" value="ECO:0007669"/>
    <property type="project" value="UniProtKB-KW"/>
</dbReference>
<feature type="domain" description="HAMP" evidence="9">
    <location>
        <begin position="252"/>
        <end position="304"/>
    </location>
</feature>
<evidence type="ECO:0000256" key="3">
    <source>
        <dbReference type="ARBA" id="ARBA00023224"/>
    </source>
</evidence>
<evidence type="ECO:0000259" key="8">
    <source>
        <dbReference type="PROSITE" id="PS50111"/>
    </source>
</evidence>
<accession>A0A3M2IP21</accession>
<evidence type="ECO:0000313" key="10">
    <source>
        <dbReference type="EMBL" id="RMI02034.1"/>
    </source>
</evidence>
<dbReference type="GO" id="GO:0004888">
    <property type="term" value="F:transmembrane signaling receptor activity"/>
    <property type="evidence" value="ECO:0007669"/>
    <property type="project" value="InterPro"/>
</dbReference>
<keyword evidence="1 7" id="KW-0812">Transmembrane</keyword>
<proteinExistence type="inferred from homology"/>
<evidence type="ECO:0000256" key="4">
    <source>
        <dbReference type="ARBA" id="ARBA00029447"/>
    </source>
</evidence>
<keyword evidence="7" id="KW-0472">Membrane</keyword>
<keyword evidence="11" id="KW-1185">Reference proteome</keyword>
<feature type="region of interest" description="Disordered" evidence="6">
    <location>
        <begin position="1"/>
        <end position="37"/>
    </location>
</feature>
<evidence type="ECO:0000256" key="1">
    <source>
        <dbReference type="ARBA" id="ARBA00022692"/>
    </source>
</evidence>
<dbReference type="SMART" id="SM00283">
    <property type="entry name" value="MA"/>
    <property type="match status" value="1"/>
</dbReference>
<dbReference type="CDD" id="cd06225">
    <property type="entry name" value="HAMP"/>
    <property type="match status" value="1"/>
</dbReference>
<evidence type="ECO:0000313" key="11">
    <source>
        <dbReference type="Proteomes" id="UP000269289"/>
    </source>
</evidence>
<dbReference type="InterPro" id="IPR024478">
    <property type="entry name" value="HlyB_4HB_MCP"/>
</dbReference>
<keyword evidence="2 7" id="KW-1133">Transmembrane helix</keyword>
<feature type="domain" description="Methyl-accepting transducer" evidence="8">
    <location>
        <begin position="316"/>
        <end position="538"/>
    </location>
</feature>